<feature type="transmembrane region" description="Helical" evidence="8">
    <location>
        <begin position="381"/>
        <end position="398"/>
    </location>
</feature>
<reference evidence="9 10" key="1">
    <citation type="journal article" date="2023" name="Hortic Res">
        <title>The complete reference genome for grapevine (Vitis vinifera L.) genetics and breeding.</title>
        <authorList>
            <person name="Shi X."/>
            <person name="Cao S."/>
            <person name="Wang X."/>
            <person name="Huang S."/>
            <person name="Wang Y."/>
            <person name="Liu Z."/>
            <person name="Liu W."/>
            <person name="Leng X."/>
            <person name="Peng Y."/>
            <person name="Wang N."/>
            <person name="Wang Y."/>
            <person name="Ma Z."/>
            <person name="Xu X."/>
            <person name="Zhang F."/>
            <person name="Xue H."/>
            <person name="Zhong H."/>
            <person name="Wang Y."/>
            <person name="Zhang K."/>
            <person name="Velt A."/>
            <person name="Avia K."/>
            <person name="Holtgrawe D."/>
            <person name="Grimplet J."/>
            <person name="Matus J.T."/>
            <person name="Ware D."/>
            <person name="Wu X."/>
            <person name="Wang H."/>
            <person name="Liu C."/>
            <person name="Fang Y."/>
            <person name="Rustenholz C."/>
            <person name="Cheng Z."/>
            <person name="Xiao H."/>
            <person name="Zhou Y."/>
        </authorList>
    </citation>
    <scope>NUCLEOTIDE SEQUENCE [LARGE SCALE GENOMIC DNA]</scope>
    <source>
        <strain evidence="10">cv. Pinot noir / PN40024</strain>
        <tissue evidence="9">Leaf</tissue>
    </source>
</reference>
<keyword evidence="3 8" id="KW-0812">Transmembrane</keyword>
<feature type="compositionally biased region" description="Polar residues" evidence="7">
    <location>
        <begin position="1037"/>
        <end position="1062"/>
    </location>
</feature>
<evidence type="ECO:0000313" key="9">
    <source>
        <dbReference type="EMBL" id="WJZ91899.1"/>
    </source>
</evidence>
<protein>
    <recommendedName>
        <fullName evidence="11">FRIGIDA-like protein</fullName>
    </recommendedName>
</protein>
<evidence type="ECO:0000256" key="3">
    <source>
        <dbReference type="ARBA" id="ARBA00022692"/>
    </source>
</evidence>
<dbReference type="EMBL" id="CP126654">
    <property type="protein sequence ID" value="WJZ91899.1"/>
    <property type="molecule type" value="Genomic_DNA"/>
</dbReference>
<dbReference type="Pfam" id="PF07899">
    <property type="entry name" value="Frigida"/>
    <property type="match status" value="1"/>
</dbReference>
<proteinExistence type="inferred from homology"/>
<feature type="compositionally biased region" description="Polar residues" evidence="7">
    <location>
        <begin position="616"/>
        <end position="629"/>
    </location>
</feature>
<evidence type="ECO:0000256" key="4">
    <source>
        <dbReference type="ARBA" id="ARBA00022989"/>
    </source>
</evidence>
<feature type="transmembrane region" description="Helical" evidence="8">
    <location>
        <begin position="96"/>
        <end position="118"/>
    </location>
</feature>
<evidence type="ECO:0000256" key="2">
    <source>
        <dbReference type="ARBA" id="ARBA00009965"/>
    </source>
</evidence>
<dbReference type="HAMAP" id="MF_00221">
    <property type="entry name" value="NRAMP"/>
    <property type="match status" value="1"/>
</dbReference>
<evidence type="ECO:0000256" key="1">
    <source>
        <dbReference type="ARBA" id="ARBA00004141"/>
    </source>
</evidence>
<feature type="region of interest" description="Disordered" evidence="7">
    <location>
        <begin position="1027"/>
        <end position="1062"/>
    </location>
</feature>
<feature type="transmembrane region" description="Helical" evidence="8">
    <location>
        <begin position="169"/>
        <end position="189"/>
    </location>
</feature>
<feature type="transmembrane region" description="Helical" evidence="8">
    <location>
        <begin position="139"/>
        <end position="163"/>
    </location>
</feature>
<comment type="subcellular location">
    <subcellularLocation>
        <location evidence="1">Membrane</location>
        <topology evidence="1">Multi-pass membrane protein</topology>
    </subcellularLocation>
</comment>
<dbReference type="Pfam" id="PF01566">
    <property type="entry name" value="Nramp"/>
    <property type="match status" value="1"/>
</dbReference>
<gene>
    <name evidence="9" type="ORF">VitviT2T_010935</name>
</gene>
<evidence type="ECO:0000256" key="6">
    <source>
        <dbReference type="SAM" id="Coils"/>
    </source>
</evidence>
<keyword evidence="10" id="KW-1185">Reference proteome</keyword>
<accession>A0ABY9CAX7</accession>
<feature type="compositionally biased region" description="Basic and acidic residues" evidence="7">
    <location>
        <begin position="936"/>
        <end position="946"/>
    </location>
</feature>
<feature type="transmembrane region" description="Helical" evidence="8">
    <location>
        <begin position="290"/>
        <end position="311"/>
    </location>
</feature>
<dbReference type="Proteomes" id="UP001227230">
    <property type="component" value="Chromosome 7"/>
</dbReference>
<dbReference type="InterPro" id="IPR001046">
    <property type="entry name" value="NRAMP_fam"/>
</dbReference>
<dbReference type="PRINTS" id="PR00447">
    <property type="entry name" value="NATRESASSCMP"/>
</dbReference>
<comment type="similarity">
    <text evidence="2">Belongs to the NRAMP (TC 2.A.55) family.</text>
</comment>
<feature type="transmembrane region" description="Helical" evidence="8">
    <location>
        <begin position="356"/>
        <end position="374"/>
    </location>
</feature>
<evidence type="ECO:0000256" key="8">
    <source>
        <dbReference type="SAM" id="Phobius"/>
    </source>
</evidence>
<feature type="transmembrane region" description="Helical" evidence="8">
    <location>
        <begin position="448"/>
        <end position="471"/>
    </location>
</feature>
<feature type="transmembrane region" description="Helical" evidence="8">
    <location>
        <begin position="201"/>
        <end position="218"/>
    </location>
</feature>
<keyword evidence="6" id="KW-0175">Coiled coil</keyword>
<evidence type="ECO:0000256" key="7">
    <source>
        <dbReference type="SAM" id="MobiDB-lite"/>
    </source>
</evidence>
<evidence type="ECO:0000256" key="5">
    <source>
        <dbReference type="ARBA" id="ARBA00023136"/>
    </source>
</evidence>
<feature type="transmembrane region" description="Helical" evidence="8">
    <location>
        <begin position="332"/>
        <end position="350"/>
    </location>
</feature>
<feature type="transmembrane region" description="Helical" evidence="8">
    <location>
        <begin position="418"/>
        <end position="436"/>
    </location>
</feature>
<keyword evidence="4 8" id="KW-1133">Transmembrane helix</keyword>
<feature type="compositionally biased region" description="Basic and acidic residues" evidence="7">
    <location>
        <begin position="632"/>
        <end position="642"/>
    </location>
</feature>
<evidence type="ECO:0008006" key="11">
    <source>
        <dbReference type="Google" id="ProtNLM"/>
    </source>
</evidence>
<dbReference type="PANTHER" id="PTHR11706:SF109">
    <property type="entry name" value="METAL TRANSPORTER NRAMP3"/>
    <property type="match status" value="1"/>
</dbReference>
<name>A0ABY9CAX7_VITVI</name>
<feature type="coiled-coil region" evidence="6">
    <location>
        <begin position="539"/>
        <end position="599"/>
    </location>
</feature>
<evidence type="ECO:0000313" key="10">
    <source>
        <dbReference type="Proteomes" id="UP001227230"/>
    </source>
</evidence>
<feature type="region of interest" description="Disordered" evidence="7">
    <location>
        <begin position="601"/>
        <end position="644"/>
    </location>
</feature>
<keyword evidence="5 8" id="KW-0472">Membrane</keyword>
<organism evidence="9 10">
    <name type="scientific">Vitis vinifera</name>
    <name type="common">Grape</name>
    <dbReference type="NCBI Taxonomy" id="29760"/>
    <lineage>
        <taxon>Eukaryota</taxon>
        <taxon>Viridiplantae</taxon>
        <taxon>Streptophyta</taxon>
        <taxon>Embryophyta</taxon>
        <taxon>Tracheophyta</taxon>
        <taxon>Spermatophyta</taxon>
        <taxon>Magnoliopsida</taxon>
        <taxon>eudicotyledons</taxon>
        <taxon>Gunneridae</taxon>
        <taxon>Pentapetalae</taxon>
        <taxon>rosids</taxon>
        <taxon>Vitales</taxon>
        <taxon>Vitaceae</taxon>
        <taxon>Viteae</taxon>
        <taxon>Vitis</taxon>
    </lineage>
</organism>
<sequence length="1062" mass="116252">MPPREESEESERPLLSRAHDSEEDILDETAYDSSEKVVIVGIEDGDGGDWSRAPPFSWKKLWLFTGPGFLMSIAFLDPGNLEGDLQAGAIAGYSLLWLLLWATAMGLLVQLLAARLGVATGRHLAELCRDEYPKWARMVLWVMAELALIGADIQEVIGSAIAIKILSNGVLPLWSGVIITAFDCFIFLFLENYGVRKLEAVFAFLIATMAISFAWMFGEAKPSGVELLLGILIPKLSSKTIKQAVGVVGCIIMPHNVFLHSALVQSREIDHSKKGRVQEALNYYSIESTVALILSFIINLFVTTVFAKGFYGTEQANNIGLVNAGQYLQEKYGGGFFPILYIWGIGLLAAGQSSTITGTYAGQFIMGGFLNLRLKKWIRALITRSCAIVPTMIVALVFDTSEDTLDVMNEWLNVLQSIQIPFALIPLLCLVSKEQIMGTFKIGPVLKVVAWLVAALVIIINGFLVLFIPLLEHFSCSEVPALCIAMAVAEQVVSIDSASSLIEQLGRAFRDLEAFKGASENNVQWLEIEEHFGNLETMVKKKSEELEAREKEFDAQETEMQSVIAEREAAVAAKEQDLLDQIQEVKDAAVAAIAEARAKYQPTTSEPVDDVDNNETKVSSSLGDTNELLTASEEKSPRKTGENVEGIPVEVKPRAELTQFCEQMDAKGLLNFTMENRKNLSAIREELSVALESAMEPARLVLDSLEGFYPSDQTTQQGDKKDAALQGMRRSCLMFLEAMAALLARADPGADHLLNPETKQQAKAIADEWKPKLAGAGIDAANGNSLEAEAFLKLLATFRIASEFDEEELCKLVLAVARRRQAPELCRSLGLTHKMPGVIEVLVNGGRQIDAVHFVHAFELTERFPPVPLLKTYLKDLRRNSQGKGGNMGGAGGGLGDANAQELAALKAVIRCVEEYKLEADYALDPLQKRVAQLEKSKADKKRMGEAGKYQQPKKQRANGGFHGFRGSASGGAAAGRQAPPVFSERAAYTVERYPYAGPGPGPNTFDYPLPSQAAYIQQANDQRSYFYPQDDRVPPSSYNAAPSNYGSYMGSGLQSSHQPYM</sequence>
<dbReference type="PANTHER" id="PTHR11706">
    <property type="entry name" value="SOLUTE CARRIER PROTEIN FAMILY 11 MEMBER"/>
    <property type="match status" value="1"/>
</dbReference>
<dbReference type="NCBIfam" id="NF037982">
    <property type="entry name" value="Nramp_1"/>
    <property type="match status" value="1"/>
</dbReference>
<dbReference type="InterPro" id="IPR012474">
    <property type="entry name" value="Frigida"/>
</dbReference>
<feature type="region of interest" description="Disordered" evidence="7">
    <location>
        <begin position="936"/>
        <end position="959"/>
    </location>
</feature>
<dbReference type="NCBIfam" id="TIGR01197">
    <property type="entry name" value="nramp"/>
    <property type="match status" value="1"/>
</dbReference>